<evidence type="ECO:0000256" key="2">
    <source>
        <dbReference type="ARBA" id="ARBA00008335"/>
    </source>
</evidence>
<evidence type="ECO:0000256" key="5">
    <source>
        <dbReference type="ARBA" id="ARBA00022989"/>
    </source>
</evidence>
<keyword evidence="5 7" id="KW-1133">Transmembrane helix</keyword>
<sequence length="389" mass="43421">MDRKIEIKFYFMVGIVFYFLAISMIITGAALPKWMDIFQVTAGRAGRLFFLYYLTYVITTFSSGFLCDHFGKKPIIVLSQLFLGIGFFCISTAHSFLFIELGMLIMGLGGGFCEAPMTGLISQVFNGREGFALNMSQIFFGIGAASGPFLTGYLLGIGFNWRFLYLLPAVVSMFLFFFIYFEKKLFQKERKGITSGNILILYQRWKTFLAVSCLAMLLYVGSEIASSSWMSTYIVKGLKGNLYLGGLAMAGYWGMITIGRIVFAYLSQKNHYGTLLRISSIISLVFLFLLLMTNSIPLVILSFMGIGFGFSGIWPLVVAVVARNIEEMQATAIGVVVALGGTGALFFPWILGILSDYMGLRFIFIMVVVLVVAMFLVFQSRFFKEGMET</sequence>
<feature type="transmembrane region" description="Helical" evidence="7">
    <location>
        <begin position="242"/>
        <end position="263"/>
    </location>
</feature>
<accession>A0A7T1F1V7</accession>
<name>A0A7T1F1V7_ATRLM</name>
<dbReference type="GO" id="GO:0016020">
    <property type="term" value="C:membrane"/>
    <property type="evidence" value="ECO:0007669"/>
    <property type="project" value="TreeGrafter"/>
</dbReference>
<dbReference type="KEGG" id="alam:RT761_00576"/>
<evidence type="ECO:0000259" key="8">
    <source>
        <dbReference type="PROSITE" id="PS50850"/>
    </source>
</evidence>
<dbReference type="InterPro" id="IPR051788">
    <property type="entry name" value="MFS_Transporter"/>
</dbReference>
<feature type="transmembrane region" description="Helical" evidence="7">
    <location>
        <begin position="333"/>
        <end position="354"/>
    </location>
</feature>
<comment type="subcellular location">
    <subcellularLocation>
        <location evidence="1">Endomembrane system</location>
        <topology evidence="1">Multi-pass membrane protein</topology>
    </subcellularLocation>
</comment>
<dbReference type="InterPro" id="IPR020846">
    <property type="entry name" value="MFS_dom"/>
</dbReference>
<evidence type="ECO:0000256" key="4">
    <source>
        <dbReference type="ARBA" id="ARBA00022692"/>
    </source>
</evidence>
<dbReference type="InterPro" id="IPR036259">
    <property type="entry name" value="MFS_trans_sf"/>
</dbReference>
<evidence type="ECO:0000256" key="6">
    <source>
        <dbReference type="ARBA" id="ARBA00023136"/>
    </source>
</evidence>
<dbReference type="PANTHER" id="PTHR23514:SF3">
    <property type="entry name" value="BYPASS OF STOP CODON PROTEIN 6"/>
    <property type="match status" value="1"/>
</dbReference>
<dbReference type="SUPFAM" id="SSF103473">
    <property type="entry name" value="MFS general substrate transporter"/>
    <property type="match status" value="1"/>
</dbReference>
<evidence type="ECO:0000256" key="3">
    <source>
        <dbReference type="ARBA" id="ARBA00022448"/>
    </source>
</evidence>
<feature type="transmembrane region" description="Helical" evidence="7">
    <location>
        <begin position="9"/>
        <end position="30"/>
    </location>
</feature>
<keyword evidence="4 7" id="KW-0812">Transmembrane</keyword>
<keyword evidence="10" id="KW-1185">Reference proteome</keyword>
<feature type="transmembrane region" description="Helical" evidence="7">
    <location>
        <begin position="50"/>
        <end position="68"/>
    </location>
</feature>
<evidence type="ECO:0000313" key="10">
    <source>
        <dbReference type="Proteomes" id="UP000594463"/>
    </source>
</evidence>
<keyword evidence="3" id="KW-0813">Transport</keyword>
<feature type="transmembrane region" description="Helical" evidence="7">
    <location>
        <begin position="298"/>
        <end position="321"/>
    </location>
</feature>
<evidence type="ECO:0000256" key="1">
    <source>
        <dbReference type="ARBA" id="ARBA00004127"/>
    </source>
</evidence>
<reference evidence="9 10" key="1">
    <citation type="journal article" date="2021" name="Nat. Commun.">
        <title>Isolation of a member of the candidate phylum Atribacteria reveals a unique cell membrane structure.</title>
        <authorList>
            <person name="Taiki K."/>
            <person name="Nobu M.K."/>
            <person name="Kusada H."/>
            <person name="Meng X.-Y."/>
            <person name="Hosoki N."/>
            <person name="Uematsu K."/>
            <person name="Yoshioka H."/>
            <person name="Kamagata Y."/>
            <person name="Tamaki H."/>
        </authorList>
    </citation>
    <scope>NUCLEOTIDE SEQUENCE [LARGE SCALE GENOMIC DNA]</scope>
    <source>
        <strain evidence="9 10">RT761</strain>
    </source>
</reference>
<feature type="transmembrane region" description="Helical" evidence="7">
    <location>
        <begin position="103"/>
        <end position="126"/>
    </location>
</feature>
<dbReference type="Proteomes" id="UP000594463">
    <property type="component" value="Chromosome"/>
</dbReference>
<proteinExistence type="inferred from homology"/>
<comment type="similarity">
    <text evidence="2">Belongs to the major facilitator superfamily.</text>
</comment>
<organism evidence="9 10">
    <name type="scientific">Atribacter laminatus</name>
    <dbReference type="NCBI Taxonomy" id="2847778"/>
    <lineage>
        <taxon>Bacteria</taxon>
        <taxon>Pseudomonadati</taxon>
        <taxon>Atribacterota</taxon>
        <taxon>Atribacteria</taxon>
        <taxon>Atribacterales</taxon>
        <taxon>Atribacteraceae</taxon>
        <taxon>Atribacter</taxon>
    </lineage>
</organism>
<dbReference type="RefSeq" id="WP_218112581.1">
    <property type="nucleotide sequence ID" value="NZ_CP065383.1"/>
</dbReference>
<dbReference type="Pfam" id="PF07690">
    <property type="entry name" value="MFS_1"/>
    <property type="match status" value="1"/>
</dbReference>
<dbReference type="InterPro" id="IPR011701">
    <property type="entry name" value="MFS"/>
</dbReference>
<feature type="transmembrane region" description="Helical" evidence="7">
    <location>
        <begin position="208"/>
        <end position="230"/>
    </location>
</feature>
<feature type="transmembrane region" description="Helical" evidence="7">
    <location>
        <begin position="138"/>
        <end position="157"/>
    </location>
</feature>
<keyword evidence="6 7" id="KW-0472">Membrane</keyword>
<evidence type="ECO:0000256" key="7">
    <source>
        <dbReference type="SAM" id="Phobius"/>
    </source>
</evidence>
<dbReference type="GO" id="GO:0022857">
    <property type="term" value="F:transmembrane transporter activity"/>
    <property type="evidence" value="ECO:0007669"/>
    <property type="project" value="InterPro"/>
</dbReference>
<feature type="transmembrane region" description="Helical" evidence="7">
    <location>
        <begin position="75"/>
        <end position="97"/>
    </location>
</feature>
<feature type="transmembrane region" description="Helical" evidence="7">
    <location>
        <begin position="163"/>
        <end position="181"/>
    </location>
</feature>
<dbReference type="PANTHER" id="PTHR23514">
    <property type="entry name" value="BYPASS OF STOP CODON PROTEIN 6"/>
    <property type="match status" value="1"/>
</dbReference>
<evidence type="ECO:0000313" key="9">
    <source>
        <dbReference type="EMBL" id="QPM67373.1"/>
    </source>
</evidence>
<dbReference type="Gene3D" id="1.20.1250.20">
    <property type="entry name" value="MFS general substrate transporter like domains"/>
    <property type="match status" value="2"/>
</dbReference>
<dbReference type="GO" id="GO:0012505">
    <property type="term" value="C:endomembrane system"/>
    <property type="evidence" value="ECO:0007669"/>
    <property type="project" value="UniProtKB-SubCell"/>
</dbReference>
<dbReference type="PROSITE" id="PS50850">
    <property type="entry name" value="MFS"/>
    <property type="match status" value="1"/>
</dbReference>
<feature type="domain" description="Major facilitator superfamily (MFS) profile" evidence="8">
    <location>
        <begin position="7"/>
        <end position="384"/>
    </location>
</feature>
<feature type="transmembrane region" description="Helical" evidence="7">
    <location>
        <begin position="360"/>
        <end position="378"/>
    </location>
</feature>
<dbReference type="AlphaFoldDB" id="A0A7T1F1V7"/>
<gene>
    <name evidence="9" type="primary">tsgA_2</name>
    <name evidence="9" type="ORF">RT761_00576</name>
</gene>
<feature type="transmembrane region" description="Helical" evidence="7">
    <location>
        <begin position="275"/>
        <end position="292"/>
    </location>
</feature>
<dbReference type="EMBL" id="CP065383">
    <property type="protein sequence ID" value="QPM67373.1"/>
    <property type="molecule type" value="Genomic_DNA"/>
</dbReference>
<protein>
    <submittedName>
        <fullName evidence="9">Protein TsgA</fullName>
    </submittedName>
</protein>